<sequence length="84" mass="9205">NQSGAVIALVSTALTRRDKIGPAIPITFPPRGLKYPAIPFSHRGLVLFSHTGSKPFIIFFLRYHPLPSFPARSFGDQQSSNEPA</sequence>
<evidence type="ECO:0000313" key="1">
    <source>
        <dbReference type="EMBL" id="RAL14453.1"/>
    </source>
</evidence>
<gene>
    <name evidence="1" type="ORF">BO97DRAFT_476394</name>
</gene>
<evidence type="ECO:0000313" key="2">
    <source>
        <dbReference type="Proteomes" id="UP000248961"/>
    </source>
</evidence>
<reference evidence="1 2" key="1">
    <citation type="submission" date="2018-02" db="EMBL/GenBank/DDBJ databases">
        <title>The genomes of Aspergillus section Nigri reveals drivers in fungal speciation.</title>
        <authorList>
            <consortium name="DOE Joint Genome Institute"/>
            <person name="Vesth T.C."/>
            <person name="Nybo J."/>
            <person name="Theobald S."/>
            <person name="Brandl J."/>
            <person name="Frisvad J.C."/>
            <person name="Nielsen K.F."/>
            <person name="Lyhne E.K."/>
            <person name="Kogle M.E."/>
            <person name="Kuo A."/>
            <person name="Riley R."/>
            <person name="Clum A."/>
            <person name="Nolan M."/>
            <person name="Lipzen A."/>
            <person name="Salamov A."/>
            <person name="Henrissat B."/>
            <person name="Wiebenga A."/>
            <person name="De vries R.P."/>
            <person name="Grigoriev I.V."/>
            <person name="Mortensen U.H."/>
            <person name="Andersen M.R."/>
            <person name="Baker S.E."/>
        </authorList>
    </citation>
    <scope>NUCLEOTIDE SEQUENCE [LARGE SCALE GENOMIC DNA]</scope>
    <source>
        <strain evidence="1 2">CBS 101889</strain>
    </source>
</reference>
<dbReference type="Proteomes" id="UP000248961">
    <property type="component" value="Unassembled WGS sequence"/>
</dbReference>
<dbReference type="AlphaFoldDB" id="A0A395I4C7"/>
<dbReference type="GeneID" id="37204766"/>
<feature type="non-terminal residue" evidence="1">
    <location>
        <position position="1"/>
    </location>
</feature>
<keyword evidence="2" id="KW-1185">Reference proteome</keyword>
<dbReference type="EMBL" id="KZ824274">
    <property type="protein sequence ID" value="RAL14453.1"/>
    <property type="molecule type" value="Genomic_DNA"/>
</dbReference>
<name>A0A395I4C7_ASPHC</name>
<proteinExistence type="predicted"/>
<dbReference type="VEuPathDB" id="FungiDB:BO97DRAFT_476394"/>
<accession>A0A395I4C7</accession>
<organism evidence="1 2">
    <name type="scientific">Aspergillus homomorphus (strain CBS 101889)</name>
    <dbReference type="NCBI Taxonomy" id="1450537"/>
    <lineage>
        <taxon>Eukaryota</taxon>
        <taxon>Fungi</taxon>
        <taxon>Dikarya</taxon>
        <taxon>Ascomycota</taxon>
        <taxon>Pezizomycotina</taxon>
        <taxon>Eurotiomycetes</taxon>
        <taxon>Eurotiomycetidae</taxon>
        <taxon>Eurotiales</taxon>
        <taxon>Aspergillaceae</taxon>
        <taxon>Aspergillus</taxon>
        <taxon>Aspergillus subgen. Circumdati</taxon>
    </lineage>
</organism>
<dbReference type="RefSeq" id="XP_025553607.1">
    <property type="nucleotide sequence ID" value="XM_025700477.1"/>
</dbReference>
<protein>
    <submittedName>
        <fullName evidence="1">Uncharacterized protein</fullName>
    </submittedName>
</protein>